<keyword evidence="5 8" id="KW-0812">Transmembrane</keyword>
<evidence type="ECO:0000256" key="7">
    <source>
        <dbReference type="ARBA" id="ARBA00023136"/>
    </source>
</evidence>
<comment type="caution">
    <text evidence="10">The sequence shown here is derived from an EMBL/GenBank/DDBJ whole genome shotgun (WGS) entry which is preliminary data.</text>
</comment>
<organism evidence="10 11">
    <name type="scientific">Verminephrobacter aporrectodeae subsp. tuberculatae</name>
    <dbReference type="NCBI Taxonomy" id="1110392"/>
    <lineage>
        <taxon>Bacteria</taxon>
        <taxon>Pseudomonadati</taxon>
        <taxon>Pseudomonadota</taxon>
        <taxon>Betaproteobacteria</taxon>
        <taxon>Burkholderiales</taxon>
        <taxon>Comamonadaceae</taxon>
        <taxon>Verminephrobacter</taxon>
    </lineage>
</organism>
<dbReference type="CDD" id="cd06261">
    <property type="entry name" value="TM_PBP2"/>
    <property type="match status" value="1"/>
</dbReference>
<evidence type="ECO:0000256" key="5">
    <source>
        <dbReference type="ARBA" id="ARBA00022692"/>
    </source>
</evidence>
<feature type="transmembrane region" description="Helical" evidence="8">
    <location>
        <begin position="97"/>
        <end position="122"/>
    </location>
</feature>
<feature type="transmembrane region" description="Helical" evidence="8">
    <location>
        <begin position="128"/>
        <end position="146"/>
    </location>
</feature>
<keyword evidence="2 8" id="KW-0813">Transport</keyword>
<reference evidence="11" key="1">
    <citation type="submission" date="2023-07" db="EMBL/GenBank/DDBJ databases">
        <title>Verminephrobacter genomes.</title>
        <authorList>
            <person name="Lund M.B."/>
        </authorList>
    </citation>
    <scope>NUCLEOTIDE SEQUENCE [LARGE SCALE GENOMIC DNA]</scope>
    <source>
        <strain evidence="11">AtM5-05</strain>
    </source>
</reference>
<dbReference type="EMBL" id="QZCW01000004">
    <property type="protein sequence ID" value="MCW5323252.1"/>
    <property type="molecule type" value="Genomic_DNA"/>
</dbReference>
<evidence type="ECO:0000256" key="1">
    <source>
        <dbReference type="ARBA" id="ARBA00004429"/>
    </source>
</evidence>
<keyword evidence="3" id="KW-1003">Cell membrane</keyword>
<dbReference type="Pfam" id="PF00528">
    <property type="entry name" value="BPD_transp_1"/>
    <property type="match status" value="1"/>
</dbReference>
<dbReference type="Gene3D" id="1.10.3720.10">
    <property type="entry name" value="MetI-like"/>
    <property type="match status" value="1"/>
</dbReference>
<keyword evidence="11" id="KW-1185">Reference proteome</keyword>
<name>A0ABT3KY37_9BURK</name>
<dbReference type="Proteomes" id="UP001208935">
    <property type="component" value="Unassembled WGS sequence"/>
</dbReference>
<evidence type="ECO:0000313" key="10">
    <source>
        <dbReference type="EMBL" id="MCW5323252.1"/>
    </source>
</evidence>
<feature type="transmembrane region" description="Helical" evidence="8">
    <location>
        <begin position="230"/>
        <end position="249"/>
    </location>
</feature>
<comment type="subcellular location">
    <subcellularLocation>
        <location evidence="1">Cell inner membrane</location>
        <topology evidence="1">Multi-pass membrane protein</topology>
    </subcellularLocation>
    <subcellularLocation>
        <location evidence="8">Cell membrane</location>
        <topology evidence="8">Multi-pass membrane protein</topology>
    </subcellularLocation>
</comment>
<feature type="transmembrane region" description="Helical" evidence="8">
    <location>
        <begin position="58"/>
        <end position="85"/>
    </location>
</feature>
<evidence type="ECO:0000259" key="9">
    <source>
        <dbReference type="PROSITE" id="PS50928"/>
    </source>
</evidence>
<sequence length="263" mass="29056">MAYRNQIARNVVLVLFLGFLLFPLLVLVAVSVNPQVMVFPPRGFSLKWYAEIFKKEEFLSAAYSSFILALATSAVSVVLGVLAALGMRKLKGRISGVVLAMLQSPLFFPAVIVALAAFQVITTLGVEVSFLALLMAHVVVTMPYPLRNVLAQLVNFDSRLEEAAMSLGAKPITVFFRITLPLIRASVVPAFLLVFVLSWNNYTVSIFLAGTNWVTLPLQLRAYLQYEYEPFVAAMSTVLIIFSAFLLFVSERFFGVASRSQAK</sequence>
<keyword evidence="4" id="KW-0997">Cell inner membrane</keyword>
<dbReference type="PROSITE" id="PS50928">
    <property type="entry name" value="ABC_TM1"/>
    <property type="match status" value="1"/>
</dbReference>
<comment type="similarity">
    <text evidence="8">Belongs to the binding-protein-dependent transport system permease family.</text>
</comment>
<proteinExistence type="inferred from homology"/>
<accession>A0ABT3KY37</accession>
<evidence type="ECO:0000256" key="4">
    <source>
        <dbReference type="ARBA" id="ARBA00022519"/>
    </source>
</evidence>
<evidence type="ECO:0000256" key="3">
    <source>
        <dbReference type="ARBA" id="ARBA00022475"/>
    </source>
</evidence>
<evidence type="ECO:0000256" key="6">
    <source>
        <dbReference type="ARBA" id="ARBA00022989"/>
    </source>
</evidence>
<dbReference type="SUPFAM" id="SSF161098">
    <property type="entry name" value="MetI-like"/>
    <property type="match status" value="1"/>
</dbReference>
<evidence type="ECO:0000256" key="8">
    <source>
        <dbReference type="RuleBase" id="RU363032"/>
    </source>
</evidence>
<evidence type="ECO:0000313" key="11">
    <source>
        <dbReference type="Proteomes" id="UP001208935"/>
    </source>
</evidence>
<dbReference type="PANTHER" id="PTHR43357">
    <property type="entry name" value="INNER MEMBRANE ABC TRANSPORTER PERMEASE PROTEIN YDCV"/>
    <property type="match status" value="1"/>
</dbReference>
<dbReference type="RefSeq" id="WP_265283192.1">
    <property type="nucleotide sequence ID" value="NZ_QZCW01000004.1"/>
</dbReference>
<feature type="domain" description="ABC transmembrane type-1" evidence="9">
    <location>
        <begin position="62"/>
        <end position="250"/>
    </location>
</feature>
<feature type="transmembrane region" description="Helical" evidence="8">
    <location>
        <begin position="187"/>
        <end position="210"/>
    </location>
</feature>
<protein>
    <submittedName>
        <fullName evidence="10">ABC transporter permease</fullName>
    </submittedName>
</protein>
<dbReference type="InterPro" id="IPR000515">
    <property type="entry name" value="MetI-like"/>
</dbReference>
<dbReference type="InterPro" id="IPR035906">
    <property type="entry name" value="MetI-like_sf"/>
</dbReference>
<keyword evidence="6 8" id="KW-1133">Transmembrane helix</keyword>
<keyword evidence="7 8" id="KW-0472">Membrane</keyword>
<gene>
    <name evidence="10" type="ORF">D5039_19545</name>
</gene>
<evidence type="ECO:0000256" key="2">
    <source>
        <dbReference type="ARBA" id="ARBA00022448"/>
    </source>
</evidence>
<dbReference type="PANTHER" id="PTHR43357:SF4">
    <property type="entry name" value="INNER MEMBRANE ABC TRANSPORTER PERMEASE PROTEIN YDCV"/>
    <property type="match status" value="1"/>
</dbReference>